<dbReference type="PATRIC" id="fig|28229.4.peg.4305"/>
<dbReference type="OrthoDB" id="6219137at2"/>
<sequence length="613" mass="67317" precursor="true">MKQFAKNILAIGITSALSLSFLNFSHAATYEVVDKGNAENLEYTYGKKQNNQGVMAVTGTNIYNFPVQFEYLSENDFNNIRNYALQRHDYEFGLEEIEDFEALKAGNPTANDLAWAKLYLQSINTSSQNPNFEYQIVADTAAMTNLGDGSKSSEIRIFDTDFDGNYTTGGVVTRSTVDVIEGVTDSNIAFGTASAPYLPMPEFTDSSGNLHTHWVREHGQRGFFSPDNGATIYPVLPIETRYGGGISAVFDMNENGSAVGYSSYKLSKLREEYILDESGGCADPNIVDDIPFEICVQKVQNGMYYIQAFKATLSADNVVETEQLGLLVTPHVDDDRAFTSQALAVNNHGVAVGYAHGWDNTDVTTPAVNERMTGSYAVIFKEDEQGNKVVLDFNQLHYRFNTSSVFAFSRANDINDNGMAVGFTHNPDNFVKKFFYVDTNVADSEMELIIPKGFFTTSKSTAFAINSAGMIVGEAEIETHNDSANNPRRTAGFMFDTSSDSPVMTDINTLLTCNSDFNIIKANDINDEGLISATAVVKSDSYDAKGELRLDESGNAIRVDVVRAVLLKPIADGVIEDCESVEEKVERQGASISSITVLALFSLLGLRRKIFTK</sequence>
<dbReference type="EMBL" id="JQED01000056">
    <property type="protein sequence ID" value="KGJ86638.1"/>
    <property type="molecule type" value="Genomic_DNA"/>
</dbReference>
<proteinExistence type="predicted"/>
<name>A0A099KAN4_COLPS</name>
<dbReference type="InterPro" id="IPR022562">
    <property type="entry name" value="DUF3466"/>
</dbReference>
<comment type="caution">
    <text evidence="2">The sequence shown here is derived from an EMBL/GenBank/DDBJ whole genome shotgun (WGS) entry which is preliminary data.</text>
</comment>
<organism evidence="2 3">
    <name type="scientific">Colwellia psychrerythraea</name>
    <name type="common">Vibrio psychroerythus</name>
    <dbReference type="NCBI Taxonomy" id="28229"/>
    <lineage>
        <taxon>Bacteria</taxon>
        <taxon>Pseudomonadati</taxon>
        <taxon>Pseudomonadota</taxon>
        <taxon>Gammaproteobacteria</taxon>
        <taxon>Alteromonadales</taxon>
        <taxon>Colwelliaceae</taxon>
        <taxon>Colwellia</taxon>
    </lineage>
</organism>
<dbReference type="Pfam" id="PF11949">
    <property type="entry name" value="DUF3466"/>
    <property type="match status" value="1"/>
</dbReference>
<feature type="chain" id="PRO_5001956628" description="DUF3466 family protein" evidence="1">
    <location>
        <begin position="28"/>
        <end position="613"/>
    </location>
</feature>
<reference evidence="2 3" key="1">
    <citation type="submission" date="2014-08" db="EMBL/GenBank/DDBJ databases">
        <title>Genomic and Phenotypic Diversity of Colwellia psychrerythraea strains from Disparate Marine Basins.</title>
        <authorList>
            <person name="Techtmann S.M."/>
            <person name="Stelling S.C."/>
            <person name="Utturkar S.M."/>
            <person name="Alshibli N."/>
            <person name="Harris A."/>
            <person name="Brown S.D."/>
            <person name="Hazen T.C."/>
        </authorList>
    </citation>
    <scope>NUCLEOTIDE SEQUENCE [LARGE SCALE GENOMIC DNA]</scope>
    <source>
        <strain evidence="2 3">ND2E</strain>
    </source>
</reference>
<keyword evidence="1" id="KW-0732">Signal</keyword>
<evidence type="ECO:0000313" key="2">
    <source>
        <dbReference type="EMBL" id="KGJ86638.1"/>
    </source>
</evidence>
<dbReference type="AlphaFoldDB" id="A0A099KAN4"/>
<evidence type="ECO:0000313" key="3">
    <source>
        <dbReference type="Proteomes" id="UP000029843"/>
    </source>
</evidence>
<evidence type="ECO:0008006" key="4">
    <source>
        <dbReference type="Google" id="ProtNLM"/>
    </source>
</evidence>
<protein>
    <recommendedName>
        <fullName evidence="4">DUF3466 family protein</fullName>
    </recommendedName>
</protein>
<dbReference type="Proteomes" id="UP000029843">
    <property type="component" value="Unassembled WGS sequence"/>
</dbReference>
<feature type="signal peptide" evidence="1">
    <location>
        <begin position="1"/>
        <end position="27"/>
    </location>
</feature>
<evidence type="ECO:0000256" key="1">
    <source>
        <dbReference type="SAM" id="SignalP"/>
    </source>
</evidence>
<dbReference type="RefSeq" id="WP_033095867.1">
    <property type="nucleotide sequence ID" value="NZ_JQED01000056.1"/>
</dbReference>
<accession>A0A099KAN4</accession>
<gene>
    <name evidence="2" type="ORF">ND2E_0810</name>
</gene>